<keyword evidence="6" id="KW-1185">Reference proteome</keyword>
<sequence length="156" mass="17386">MNAPELDPMDLQILGILRDEGRLPSTTIALRTGLTESQCAERIFRLELDGHIGGYTIIRNYPDPATRPISALIRIVQVPGRTGQDLQRSLESIPEITTAELVDNDHTVHLRLQVPDLDRLEKITTFFKVQAAVLTLDVSTTQPLFCHRPTPHTIGS</sequence>
<dbReference type="InterPro" id="IPR036388">
    <property type="entry name" value="WH-like_DNA-bd_sf"/>
</dbReference>
<keyword evidence="1" id="KW-0805">Transcription regulation</keyword>
<dbReference type="SUPFAM" id="SSF46785">
    <property type="entry name" value="Winged helix' DNA-binding domain"/>
    <property type="match status" value="1"/>
</dbReference>
<dbReference type="PROSITE" id="PS50956">
    <property type="entry name" value="HTH_ASNC_2"/>
    <property type="match status" value="1"/>
</dbReference>
<evidence type="ECO:0000256" key="2">
    <source>
        <dbReference type="ARBA" id="ARBA00023125"/>
    </source>
</evidence>
<feature type="domain" description="HTH asnC-type" evidence="4">
    <location>
        <begin position="6"/>
        <end position="82"/>
    </location>
</feature>
<dbReference type="RefSeq" id="WP_354226043.1">
    <property type="nucleotide sequence ID" value="NZ_JBEPSN010000001.1"/>
</dbReference>
<keyword evidence="2" id="KW-0238">DNA-binding</keyword>
<reference evidence="5 6" key="1">
    <citation type="submission" date="2024-06" db="EMBL/GenBank/DDBJ databases">
        <title>Sorghum-associated microbial communities from plants grown in Nebraska, USA.</title>
        <authorList>
            <person name="Schachtman D."/>
        </authorList>
    </citation>
    <scope>NUCLEOTIDE SEQUENCE [LARGE SCALE GENOMIC DNA]</scope>
    <source>
        <strain evidence="5 6">3552</strain>
    </source>
</reference>
<organism evidence="5 6">
    <name type="scientific">Arthrobacter bambusae</name>
    <dbReference type="NCBI Taxonomy" id="1338426"/>
    <lineage>
        <taxon>Bacteria</taxon>
        <taxon>Bacillati</taxon>
        <taxon>Actinomycetota</taxon>
        <taxon>Actinomycetes</taxon>
        <taxon>Micrococcales</taxon>
        <taxon>Micrococcaceae</taxon>
        <taxon>Arthrobacter</taxon>
    </lineage>
</organism>
<keyword evidence="3" id="KW-0804">Transcription</keyword>
<proteinExistence type="predicted"/>
<protein>
    <submittedName>
        <fullName evidence="5">Lrp/AsnC family leucine-responsive transcriptional regulator</fullName>
    </submittedName>
</protein>
<evidence type="ECO:0000313" key="6">
    <source>
        <dbReference type="Proteomes" id="UP001549307"/>
    </source>
</evidence>
<dbReference type="PANTHER" id="PTHR30154:SF34">
    <property type="entry name" value="TRANSCRIPTIONAL REGULATOR AZLB"/>
    <property type="match status" value="1"/>
</dbReference>
<dbReference type="InterPro" id="IPR019888">
    <property type="entry name" value="Tscrpt_reg_AsnC-like"/>
</dbReference>
<dbReference type="PRINTS" id="PR00033">
    <property type="entry name" value="HTHASNC"/>
</dbReference>
<dbReference type="Pfam" id="PF13404">
    <property type="entry name" value="HTH_AsnC-type"/>
    <property type="match status" value="1"/>
</dbReference>
<evidence type="ECO:0000256" key="1">
    <source>
        <dbReference type="ARBA" id="ARBA00023015"/>
    </source>
</evidence>
<dbReference type="InterPro" id="IPR000485">
    <property type="entry name" value="AsnC-type_HTH_dom"/>
</dbReference>
<dbReference type="GeneID" id="92751274"/>
<evidence type="ECO:0000256" key="3">
    <source>
        <dbReference type="ARBA" id="ARBA00023163"/>
    </source>
</evidence>
<comment type="caution">
    <text evidence="5">The sequence shown here is derived from an EMBL/GenBank/DDBJ whole genome shotgun (WGS) entry which is preliminary data.</text>
</comment>
<name>A0ABV2P1R7_9MICC</name>
<dbReference type="Gene3D" id="1.10.10.10">
    <property type="entry name" value="Winged helix-like DNA-binding domain superfamily/Winged helix DNA-binding domain"/>
    <property type="match status" value="1"/>
</dbReference>
<dbReference type="SMART" id="SM00344">
    <property type="entry name" value="HTH_ASNC"/>
    <property type="match status" value="1"/>
</dbReference>
<dbReference type="InterPro" id="IPR036390">
    <property type="entry name" value="WH_DNA-bd_sf"/>
</dbReference>
<dbReference type="EMBL" id="JBEPSN010000001">
    <property type="protein sequence ID" value="MET4538541.1"/>
    <property type="molecule type" value="Genomic_DNA"/>
</dbReference>
<gene>
    <name evidence="5" type="ORF">ABIE37_000296</name>
</gene>
<dbReference type="PANTHER" id="PTHR30154">
    <property type="entry name" value="LEUCINE-RESPONSIVE REGULATORY PROTEIN"/>
    <property type="match status" value="1"/>
</dbReference>
<accession>A0ABV2P1R7</accession>
<evidence type="ECO:0000313" key="5">
    <source>
        <dbReference type="EMBL" id="MET4538541.1"/>
    </source>
</evidence>
<evidence type="ECO:0000259" key="4">
    <source>
        <dbReference type="PROSITE" id="PS50956"/>
    </source>
</evidence>
<dbReference type="Proteomes" id="UP001549307">
    <property type="component" value="Unassembled WGS sequence"/>
</dbReference>